<keyword evidence="2" id="KW-0812">Transmembrane</keyword>
<organism evidence="3 4">
    <name type="scientific">Phytophthora fragariae</name>
    <dbReference type="NCBI Taxonomy" id="53985"/>
    <lineage>
        <taxon>Eukaryota</taxon>
        <taxon>Sar</taxon>
        <taxon>Stramenopiles</taxon>
        <taxon>Oomycota</taxon>
        <taxon>Peronosporomycetes</taxon>
        <taxon>Peronosporales</taxon>
        <taxon>Peronosporaceae</taxon>
        <taxon>Phytophthora</taxon>
    </lineage>
</organism>
<feature type="transmembrane region" description="Helical" evidence="2">
    <location>
        <begin position="94"/>
        <end position="116"/>
    </location>
</feature>
<protein>
    <submittedName>
        <fullName evidence="3">Uncharacterized protein</fullName>
    </submittedName>
</protein>
<reference evidence="3 4" key="1">
    <citation type="submission" date="2018-09" db="EMBL/GenBank/DDBJ databases">
        <title>Genomic investigation of the strawberry pathogen Phytophthora fragariae indicates pathogenicity is determined by transcriptional variation in three key races.</title>
        <authorList>
            <person name="Adams T.M."/>
            <person name="Armitage A.D."/>
            <person name="Sobczyk M.K."/>
            <person name="Bates H.J."/>
            <person name="Dunwell J.M."/>
            <person name="Nellist C.F."/>
            <person name="Harrison R.J."/>
        </authorList>
    </citation>
    <scope>NUCLEOTIDE SEQUENCE [LARGE SCALE GENOMIC DNA]</scope>
    <source>
        <strain evidence="3 4">NOV-77</strain>
    </source>
</reference>
<evidence type="ECO:0000313" key="3">
    <source>
        <dbReference type="EMBL" id="KAE9312143.1"/>
    </source>
</evidence>
<dbReference type="AlphaFoldDB" id="A0A6G0R1F1"/>
<evidence type="ECO:0000256" key="1">
    <source>
        <dbReference type="SAM" id="MobiDB-lite"/>
    </source>
</evidence>
<keyword evidence="2" id="KW-0472">Membrane</keyword>
<accession>A0A6G0R1F1</accession>
<feature type="transmembrane region" description="Helical" evidence="2">
    <location>
        <begin position="234"/>
        <end position="250"/>
    </location>
</feature>
<gene>
    <name evidence="3" type="ORF">PF008_g20033</name>
</gene>
<feature type="transmembrane region" description="Helical" evidence="2">
    <location>
        <begin position="50"/>
        <end position="74"/>
    </location>
</feature>
<evidence type="ECO:0000256" key="2">
    <source>
        <dbReference type="SAM" id="Phobius"/>
    </source>
</evidence>
<feature type="region of interest" description="Disordered" evidence="1">
    <location>
        <begin position="350"/>
        <end position="373"/>
    </location>
</feature>
<proteinExistence type="predicted"/>
<keyword evidence="2" id="KW-1133">Transmembrane helix</keyword>
<evidence type="ECO:0000313" key="4">
    <source>
        <dbReference type="Proteomes" id="UP000486351"/>
    </source>
</evidence>
<feature type="transmembrane region" description="Helical" evidence="2">
    <location>
        <begin position="199"/>
        <end position="222"/>
    </location>
</feature>
<name>A0A6G0R1F1_9STRA</name>
<sequence length="505" mass="56504">MKMQAVVVRNAAESIACAWIPNACYALRDIFSGKWYTEQSRSQLIIANSVWASITYCGVVFISFIPVMLSFRFLKTPDRRPTVWFCLFRLARAVAVYFMVATLIVFGCSWLTAYLVTIKPDSLRYKLDCYSINFSLAGYFTGITRAVKQIYYDETVQGREKPQQKQHKARRSKIVPTNAANAVTSGSLKSPARFKPPNFWLAYIRNMSVAFVPLLASVFVHILSQFHIVDRGNAVLTIFVVVGVAFKLAVQELAKHYVFKKRVRSARVMCILVGIPTVLIDTQMRIIVLGTNSANTAALGAIGMALFESSLRAGKAVLVMWEIRHRRAVVARRIAAAALRAGTVEAFEHRPSNPSVVPHAPKTSSKTSSRPSMSVGMNDFEMWRRQIQAFHTAELNADMYAEYISIGCSASILFFYGNHPHYSLLRQTASTGTTTVDTMAWRVSQLEMLGFQIAIEVVVDYISTVLEMVIGIEFDHVKKLNSFLAAMFIITAVMNINISVCIYLS</sequence>
<feature type="transmembrane region" description="Helical" evidence="2">
    <location>
        <begin position="262"/>
        <end position="280"/>
    </location>
</feature>
<feature type="transmembrane region" description="Helical" evidence="2">
    <location>
        <begin position="482"/>
        <end position="504"/>
    </location>
</feature>
<dbReference type="Proteomes" id="UP000486351">
    <property type="component" value="Unassembled WGS sequence"/>
</dbReference>
<feature type="transmembrane region" description="Helical" evidence="2">
    <location>
        <begin position="449"/>
        <end position="470"/>
    </location>
</feature>
<feature type="compositionally biased region" description="Low complexity" evidence="1">
    <location>
        <begin position="361"/>
        <end position="373"/>
    </location>
</feature>
<dbReference type="EMBL" id="QXFY01001671">
    <property type="protein sequence ID" value="KAE9312143.1"/>
    <property type="molecule type" value="Genomic_DNA"/>
</dbReference>
<comment type="caution">
    <text evidence="3">The sequence shown here is derived from an EMBL/GenBank/DDBJ whole genome shotgun (WGS) entry which is preliminary data.</text>
</comment>
<feature type="transmembrane region" description="Helical" evidence="2">
    <location>
        <begin position="286"/>
        <end position="307"/>
    </location>
</feature>